<dbReference type="Pfam" id="PF13845">
    <property type="entry name" value="Septum_form"/>
    <property type="match status" value="1"/>
</dbReference>
<feature type="compositionally biased region" description="Pro residues" evidence="1">
    <location>
        <begin position="21"/>
        <end position="48"/>
    </location>
</feature>
<feature type="domain" description="DUF4190" evidence="3">
    <location>
        <begin position="115"/>
        <end position="169"/>
    </location>
</feature>
<dbReference type="EMBL" id="CP032427">
    <property type="protein sequence ID" value="AYC38820.1"/>
    <property type="molecule type" value="Genomic_DNA"/>
</dbReference>
<keyword evidence="2" id="KW-0812">Transmembrane</keyword>
<feature type="domain" description="Septum formation-related" evidence="4">
    <location>
        <begin position="198"/>
        <end position="304"/>
    </location>
</feature>
<evidence type="ECO:0000259" key="4">
    <source>
        <dbReference type="Pfam" id="PF13845"/>
    </source>
</evidence>
<dbReference type="GeneID" id="91281982"/>
<dbReference type="InterPro" id="IPR025241">
    <property type="entry name" value="DUF4190"/>
</dbReference>
<feature type="region of interest" description="Disordered" evidence="1">
    <location>
        <begin position="1"/>
        <end position="95"/>
    </location>
</feature>
<name>A0AAI8KZD5_9ACTN</name>
<evidence type="ECO:0000256" key="2">
    <source>
        <dbReference type="SAM" id="Phobius"/>
    </source>
</evidence>
<feature type="region of interest" description="Disordered" evidence="1">
    <location>
        <begin position="429"/>
        <end position="454"/>
    </location>
</feature>
<dbReference type="Proteomes" id="UP000265765">
    <property type="component" value="Chromosome"/>
</dbReference>
<organism evidence="5 6">
    <name type="scientific">Streptomyces griseorubiginosus</name>
    <dbReference type="NCBI Taxonomy" id="67304"/>
    <lineage>
        <taxon>Bacteria</taxon>
        <taxon>Bacillati</taxon>
        <taxon>Actinomycetota</taxon>
        <taxon>Actinomycetes</taxon>
        <taxon>Kitasatosporales</taxon>
        <taxon>Streptomycetaceae</taxon>
        <taxon>Streptomyces</taxon>
    </lineage>
</organism>
<feature type="transmembrane region" description="Helical" evidence="2">
    <location>
        <begin position="152"/>
        <end position="176"/>
    </location>
</feature>
<feature type="compositionally biased region" description="Pro residues" evidence="1">
    <location>
        <begin position="67"/>
        <end position="87"/>
    </location>
</feature>
<feature type="compositionally biased region" description="Pro residues" evidence="1">
    <location>
        <begin position="1"/>
        <end position="12"/>
    </location>
</feature>
<evidence type="ECO:0008006" key="7">
    <source>
        <dbReference type="Google" id="ProtNLM"/>
    </source>
</evidence>
<gene>
    <name evidence="5" type="ORF">DWG14_03052</name>
</gene>
<dbReference type="KEGG" id="sge:DWG14_03052"/>
<feature type="transmembrane region" description="Helical" evidence="2">
    <location>
        <begin position="114"/>
        <end position="140"/>
    </location>
</feature>
<reference evidence="5 6" key="1">
    <citation type="submission" date="2018-09" db="EMBL/GenBank/DDBJ databases">
        <title>Production of Trimethoprim by Streptomyces sp. 3E-1.</title>
        <authorList>
            <person name="Kang H.J."/>
            <person name="Kim S.B."/>
        </authorList>
    </citation>
    <scope>NUCLEOTIDE SEQUENCE [LARGE SCALE GENOMIC DNA]</scope>
    <source>
        <strain evidence="5 6">3E-1</strain>
    </source>
</reference>
<accession>A0AAI8KZD5</accession>
<dbReference type="AlphaFoldDB" id="A0AAI8KZD5"/>
<evidence type="ECO:0000256" key="1">
    <source>
        <dbReference type="SAM" id="MobiDB-lite"/>
    </source>
</evidence>
<dbReference type="RefSeq" id="WP_162952031.1">
    <property type="nucleotide sequence ID" value="NZ_CP032427.1"/>
</dbReference>
<feature type="compositionally biased region" description="Low complexity" evidence="1">
    <location>
        <begin position="49"/>
        <end position="66"/>
    </location>
</feature>
<proteinExistence type="predicted"/>
<evidence type="ECO:0000313" key="6">
    <source>
        <dbReference type="Proteomes" id="UP000265765"/>
    </source>
</evidence>
<sequence>MSIPPPPGPLQPDPAQGPQGPQGPSPTPDPYRPPPEGQQPYGPPPQGQPPQGHQPYGQQPQGHQPYGQPPYGPPPQPYQPYGPPPGTPVSGPAPYQTWGQGYSPYARPSPVNGVAIASLVLGVLCCVPAAGLVLGVIALVQIKKKGQSGKGMAIAGSILSGLGLALWVAALATGGLSGAWEGFKKGATEGAAFSVVKGQCFDAPGETLDGLTYDVDEVPCAGEHDGEVFGEFEMSGSVFPGDAAVSDAADERCYPLQDAYVMDTWSLPDDVDVYYFGPTRQSWRLGDREISCIFGNTDEKGTLTGSLRVDATTLDDDQLTFLMAVNAVDKTFWEELEEQPEDDLPGYRDWARDVHDTLDDEVRHLRAHTWSGAPAKPVEALIKDMEKSRSEWAKAAASDDVDTFYTHYDAGYAFVDGSTTVTARKALGLASDPPYDDDDSSGEGGDSGSSELNV</sequence>
<keyword evidence="2" id="KW-0472">Membrane</keyword>
<dbReference type="InterPro" id="IPR026004">
    <property type="entry name" value="Septum_form"/>
</dbReference>
<keyword evidence="2" id="KW-1133">Transmembrane helix</keyword>
<evidence type="ECO:0000259" key="3">
    <source>
        <dbReference type="Pfam" id="PF13828"/>
    </source>
</evidence>
<dbReference type="Pfam" id="PF13828">
    <property type="entry name" value="DUF4190"/>
    <property type="match status" value="1"/>
</dbReference>
<protein>
    <recommendedName>
        <fullName evidence="7">Regulator of septum formation</fullName>
    </recommendedName>
</protein>
<evidence type="ECO:0000313" key="5">
    <source>
        <dbReference type="EMBL" id="AYC38820.1"/>
    </source>
</evidence>